<keyword evidence="2" id="KW-1185">Reference proteome</keyword>
<dbReference type="Proteomes" id="UP000231279">
    <property type="component" value="Unassembled WGS sequence"/>
</dbReference>
<dbReference type="AlphaFoldDB" id="A0A2G9FY05"/>
<dbReference type="EMBL" id="NKXS01008955">
    <property type="protein sequence ID" value="PIM97942.1"/>
    <property type="molecule type" value="Genomic_DNA"/>
</dbReference>
<comment type="caution">
    <text evidence="1">The sequence shown here is derived from an EMBL/GenBank/DDBJ whole genome shotgun (WGS) entry which is preliminary data.</text>
</comment>
<evidence type="ECO:0000313" key="2">
    <source>
        <dbReference type="Proteomes" id="UP000231279"/>
    </source>
</evidence>
<sequence>MLPLILQLSAIIYLSDVEKFPMAGGKVPSKGLLLSSNSCKCRQFIKEAKKLNSLDELVKLLLPRYSSSRLGRLYVVGRFPKRSFLSSEITISSDMLKMPEGMVPCKELDAKASRSSSYIYMLPIS</sequence>
<accession>A0A2G9FY05</accession>
<organism evidence="1 2">
    <name type="scientific">Handroanthus impetiginosus</name>
    <dbReference type="NCBI Taxonomy" id="429701"/>
    <lineage>
        <taxon>Eukaryota</taxon>
        <taxon>Viridiplantae</taxon>
        <taxon>Streptophyta</taxon>
        <taxon>Embryophyta</taxon>
        <taxon>Tracheophyta</taxon>
        <taxon>Spermatophyta</taxon>
        <taxon>Magnoliopsida</taxon>
        <taxon>eudicotyledons</taxon>
        <taxon>Gunneridae</taxon>
        <taxon>Pentapetalae</taxon>
        <taxon>asterids</taxon>
        <taxon>lamiids</taxon>
        <taxon>Lamiales</taxon>
        <taxon>Bignoniaceae</taxon>
        <taxon>Crescentiina</taxon>
        <taxon>Tabebuia alliance</taxon>
        <taxon>Handroanthus</taxon>
    </lineage>
</organism>
<reference evidence="2" key="1">
    <citation type="journal article" date="2018" name="Gigascience">
        <title>Genome assembly of the Pink Ipe (Handroanthus impetiginosus, Bignoniaceae), a highly valued, ecologically keystone Neotropical timber forest tree.</title>
        <authorList>
            <person name="Silva-Junior O.B."/>
            <person name="Grattapaglia D."/>
            <person name="Novaes E."/>
            <person name="Collevatti R.G."/>
        </authorList>
    </citation>
    <scope>NUCLEOTIDE SEQUENCE [LARGE SCALE GENOMIC DNA]</scope>
    <source>
        <strain evidence="2">cv. UFG-1</strain>
    </source>
</reference>
<evidence type="ECO:0000313" key="1">
    <source>
        <dbReference type="EMBL" id="PIM97942.1"/>
    </source>
</evidence>
<protein>
    <submittedName>
        <fullName evidence="1">Uncharacterized protein</fullName>
    </submittedName>
</protein>
<name>A0A2G9FY05_9LAMI</name>
<proteinExistence type="predicted"/>
<gene>
    <name evidence="1" type="ORF">CDL12_29581</name>
</gene>